<dbReference type="GeneID" id="105223152"/>
<evidence type="ECO:0000313" key="14">
    <source>
        <dbReference type="RefSeq" id="XP_049305167.1"/>
    </source>
</evidence>
<dbReference type="PROSITE" id="PS50262">
    <property type="entry name" value="G_PROTEIN_RECEP_F1_2"/>
    <property type="match status" value="1"/>
</dbReference>
<evidence type="ECO:0000256" key="10">
    <source>
        <dbReference type="SAM" id="MobiDB-lite"/>
    </source>
</evidence>
<evidence type="ECO:0000256" key="6">
    <source>
        <dbReference type="ARBA" id="ARBA00023136"/>
    </source>
</evidence>
<reference evidence="14" key="2">
    <citation type="submission" date="2025-08" db="UniProtKB">
        <authorList>
            <consortium name="RefSeq"/>
        </authorList>
    </citation>
    <scope>IDENTIFICATION</scope>
    <source>
        <tissue evidence="14">Adult</tissue>
    </source>
</reference>
<feature type="compositionally biased region" description="Polar residues" evidence="10">
    <location>
        <begin position="751"/>
        <end position="765"/>
    </location>
</feature>
<feature type="transmembrane region" description="Helical" evidence="11">
    <location>
        <begin position="581"/>
        <end position="606"/>
    </location>
</feature>
<evidence type="ECO:0000259" key="12">
    <source>
        <dbReference type="PROSITE" id="PS50262"/>
    </source>
</evidence>
<dbReference type="InterPro" id="IPR017452">
    <property type="entry name" value="GPCR_Rhodpsn_7TM"/>
</dbReference>
<feature type="transmembrane region" description="Helical" evidence="11">
    <location>
        <begin position="438"/>
        <end position="460"/>
    </location>
</feature>
<evidence type="ECO:0000256" key="5">
    <source>
        <dbReference type="ARBA" id="ARBA00023040"/>
    </source>
</evidence>
<sequence>MFNDPIADLHLDFRKMQQQKPAPTTAATTRLHSKSKRAYISAHWNFTGHALLATHAAVAAEVTTTFKQTTKTRSIGVETRDTSISVKAKEQFRGPVVGAVVEAATAAATTTTKTITTKTCHYVNTFHLGGCKAKRNQSRNCNRETFNFTHALVSALLLLCCLASNSFVTAAALPKVSTASGNDVRVAVAVGGIGVVNGLANRKAGVNTNNSVDPCAFKTLRNVDCHATLPHGDDYNINGNAYHVQQPIIETTVALQLIPTATLFDTTTTIKSVATASENSETVASDTIAPLLIDGASTTANVSAVQEIVEVPQIPSYIRNTAMCFCIAIMTLGVIGNIMVPIVIVKTKDMRNSTNIFLTNLSIADLLVLLVCTPTVLVEVNTPPETWVLGHEMCKAVPFVELTVAHASVLTILAISFERYYAICEPLKAGYVCTKARAILICILAWGIAAVFTSPIIWVAEYKFVEYIDGSSVAVCLTQATTNWTVGYFLMTIIVFFILPLLILMVLYAIIAKNLISSNGPMMRVRPSKPELSLKARKQVVLMLGAVVLSFFLCLLPFRLLTMWIILSSEQTFFEIGVDRYYSLLYFCRIMFYLNSGINPILYNLMSTKFRKGFLRLILSTWQSSVSSITCGRYKRIRARTGTITGMATNTNTNTSNTASSHATTSSILSRQSNRRYSDDMVNTNSSTRTVTKTQIQIQMHIPCGPDNEMLAMLQSSVTTKLGNEVQRNDKNVCASDRRKSTAKCHKMQSAMRSRSESAPTGTSRRSVHVSFDDEEAQAPEEVVTLT</sequence>
<keyword evidence="8 9" id="KW-0807">Transducer</keyword>
<evidence type="ECO:0000313" key="13">
    <source>
        <dbReference type="Proteomes" id="UP001652620"/>
    </source>
</evidence>
<dbReference type="PANTHER" id="PTHR24243">
    <property type="entry name" value="G-PROTEIN COUPLED RECEPTOR"/>
    <property type="match status" value="1"/>
</dbReference>
<keyword evidence="4 11" id="KW-1133">Transmembrane helix</keyword>
<feature type="transmembrane region" description="Helical" evidence="11">
    <location>
        <begin position="320"/>
        <end position="345"/>
    </location>
</feature>
<accession>A0ABM3J7G6</accession>
<keyword evidence="7 9" id="KW-0675">Receptor</keyword>
<proteinExistence type="inferred from homology"/>
<evidence type="ECO:0000256" key="8">
    <source>
        <dbReference type="ARBA" id="ARBA00023224"/>
    </source>
</evidence>
<feature type="domain" description="G-protein coupled receptors family 1 profile" evidence="12">
    <location>
        <begin position="336"/>
        <end position="603"/>
    </location>
</feature>
<dbReference type="CDD" id="cd14997">
    <property type="entry name" value="7tmA_ETH-R"/>
    <property type="match status" value="1"/>
</dbReference>
<feature type="compositionally biased region" description="Low complexity" evidence="10">
    <location>
        <begin position="648"/>
        <end position="667"/>
    </location>
</feature>
<dbReference type="PROSITE" id="PS00237">
    <property type="entry name" value="G_PROTEIN_RECEP_F1_1"/>
    <property type="match status" value="1"/>
</dbReference>
<dbReference type="Gene3D" id="1.20.1070.10">
    <property type="entry name" value="Rhodopsin 7-helix transmembrane proteins"/>
    <property type="match status" value="1"/>
</dbReference>
<feature type="transmembrane region" description="Helical" evidence="11">
    <location>
        <begin position="488"/>
        <end position="516"/>
    </location>
</feature>
<feature type="transmembrane region" description="Helical" evidence="11">
    <location>
        <begin position="357"/>
        <end position="377"/>
    </location>
</feature>
<evidence type="ECO:0000256" key="4">
    <source>
        <dbReference type="ARBA" id="ARBA00022989"/>
    </source>
</evidence>
<dbReference type="PANTHER" id="PTHR24243:SF233">
    <property type="entry name" value="THYROTROPIN-RELEASING HORMONE RECEPTOR"/>
    <property type="match status" value="1"/>
</dbReference>
<reference evidence="13" key="1">
    <citation type="submission" date="2025-05" db="UniProtKB">
        <authorList>
            <consortium name="RefSeq"/>
        </authorList>
    </citation>
    <scope>NUCLEOTIDE SEQUENCE [LARGE SCALE GENOMIC DNA]</scope>
</reference>
<keyword evidence="13" id="KW-1185">Reference proteome</keyword>
<keyword evidence="3 9" id="KW-0812">Transmembrane</keyword>
<evidence type="ECO:0000256" key="7">
    <source>
        <dbReference type="ARBA" id="ARBA00023170"/>
    </source>
</evidence>
<feature type="transmembrane region" description="Helical" evidence="11">
    <location>
        <begin position="540"/>
        <end position="561"/>
    </location>
</feature>
<dbReference type="RefSeq" id="XP_049305167.1">
    <property type="nucleotide sequence ID" value="XM_049449210.1"/>
</dbReference>
<dbReference type="InterPro" id="IPR000276">
    <property type="entry name" value="GPCR_Rhodpsn"/>
</dbReference>
<evidence type="ECO:0000256" key="9">
    <source>
        <dbReference type="RuleBase" id="RU000688"/>
    </source>
</evidence>
<organism evidence="13 14">
    <name type="scientific">Bactrocera dorsalis</name>
    <name type="common">Oriental fruit fly</name>
    <name type="synonym">Dacus dorsalis</name>
    <dbReference type="NCBI Taxonomy" id="27457"/>
    <lineage>
        <taxon>Eukaryota</taxon>
        <taxon>Metazoa</taxon>
        <taxon>Ecdysozoa</taxon>
        <taxon>Arthropoda</taxon>
        <taxon>Hexapoda</taxon>
        <taxon>Insecta</taxon>
        <taxon>Pterygota</taxon>
        <taxon>Neoptera</taxon>
        <taxon>Endopterygota</taxon>
        <taxon>Diptera</taxon>
        <taxon>Brachycera</taxon>
        <taxon>Muscomorpha</taxon>
        <taxon>Tephritoidea</taxon>
        <taxon>Tephritidae</taxon>
        <taxon>Bactrocera</taxon>
        <taxon>Bactrocera</taxon>
    </lineage>
</organism>
<evidence type="ECO:0000256" key="1">
    <source>
        <dbReference type="ARBA" id="ARBA00004141"/>
    </source>
</evidence>
<evidence type="ECO:0000256" key="3">
    <source>
        <dbReference type="ARBA" id="ARBA00022692"/>
    </source>
</evidence>
<keyword evidence="5 9" id="KW-0297">G-protein coupled receptor</keyword>
<keyword evidence="6 11" id="KW-0472">Membrane</keyword>
<feature type="region of interest" description="Disordered" evidence="10">
    <location>
        <begin position="737"/>
        <end position="787"/>
    </location>
</feature>
<dbReference type="Pfam" id="PF00001">
    <property type="entry name" value="7tm_1"/>
    <property type="match status" value="1"/>
</dbReference>
<dbReference type="SUPFAM" id="SSF81321">
    <property type="entry name" value="Family A G protein-coupled receptor-like"/>
    <property type="match status" value="1"/>
</dbReference>
<comment type="subcellular location">
    <subcellularLocation>
        <location evidence="1">Membrane</location>
        <topology evidence="1">Multi-pass membrane protein</topology>
    </subcellularLocation>
</comment>
<name>A0ABM3J7G6_BACDO</name>
<feature type="transmembrane region" description="Helical" evidence="11">
    <location>
        <begin position="397"/>
        <end position="417"/>
    </location>
</feature>
<feature type="region of interest" description="Disordered" evidence="10">
    <location>
        <begin position="647"/>
        <end position="673"/>
    </location>
</feature>
<comment type="similarity">
    <text evidence="2 9">Belongs to the G-protein coupled receptor 1 family.</text>
</comment>
<evidence type="ECO:0000256" key="2">
    <source>
        <dbReference type="ARBA" id="ARBA00010663"/>
    </source>
</evidence>
<gene>
    <name evidence="14" type="primary">LOC105223152</name>
</gene>
<dbReference type="PRINTS" id="PR00237">
    <property type="entry name" value="GPCRRHODOPSN"/>
</dbReference>
<protein>
    <submittedName>
        <fullName evidence="14">Neuropeptide SIFamide receptor</fullName>
    </submittedName>
</protein>
<dbReference type="Proteomes" id="UP001652620">
    <property type="component" value="Chromosome 2"/>
</dbReference>
<evidence type="ECO:0000256" key="11">
    <source>
        <dbReference type="SAM" id="Phobius"/>
    </source>
</evidence>